<sequence>MPISAVFIMMVLPRRCGVEYDSFAPSRSRAIPFYPTIMFQSTIILSQIILARDTCYISNLTFDTTAMSKLSK</sequence>
<protein>
    <submittedName>
        <fullName evidence="1">Uncharacterized protein</fullName>
    </submittedName>
</protein>
<name>A0A0D9XYL1_9ORYZ</name>
<dbReference type="EnsemblPlants" id="LPERR12G07810.1">
    <property type="protein sequence ID" value="LPERR12G07810.1"/>
    <property type="gene ID" value="LPERR12G07810"/>
</dbReference>
<organism evidence="1 2">
    <name type="scientific">Leersia perrieri</name>
    <dbReference type="NCBI Taxonomy" id="77586"/>
    <lineage>
        <taxon>Eukaryota</taxon>
        <taxon>Viridiplantae</taxon>
        <taxon>Streptophyta</taxon>
        <taxon>Embryophyta</taxon>
        <taxon>Tracheophyta</taxon>
        <taxon>Spermatophyta</taxon>
        <taxon>Magnoliopsida</taxon>
        <taxon>Liliopsida</taxon>
        <taxon>Poales</taxon>
        <taxon>Poaceae</taxon>
        <taxon>BOP clade</taxon>
        <taxon>Oryzoideae</taxon>
        <taxon>Oryzeae</taxon>
        <taxon>Oryzinae</taxon>
        <taxon>Leersia</taxon>
    </lineage>
</organism>
<dbReference type="Gramene" id="LPERR12G07810.1">
    <property type="protein sequence ID" value="LPERR12G07810.1"/>
    <property type="gene ID" value="LPERR12G07810"/>
</dbReference>
<reference evidence="1 2" key="1">
    <citation type="submission" date="2012-08" db="EMBL/GenBank/DDBJ databases">
        <title>Oryza genome evolution.</title>
        <authorList>
            <person name="Wing R.A."/>
        </authorList>
    </citation>
    <scope>NUCLEOTIDE SEQUENCE</scope>
</reference>
<reference evidence="1" key="3">
    <citation type="submission" date="2015-04" db="UniProtKB">
        <authorList>
            <consortium name="EnsemblPlants"/>
        </authorList>
    </citation>
    <scope>IDENTIFICATION</scope>
</reference>
<evidence type="ECO:0000313" key="2">
    <source>
        <dbReference type="Proteomes" id="UP000032180"/>
    </source>
</evidence>
<reference evidence="2" key="2">
    <citation type="submission" date="2013-12" db="EMBL/GenBank/DDBJ databases">
        <authorList>
            <person name="Yu Y."/>
            <person name="Lee S."/>
            <person name="de Baynast K."/>
            <person name="Wissotski M."/>
            <person name="Liu L."/>
            <person name="Talag J."/>
            <person name="Goicoechea J."/>
            <person name="Angelova A."/>
            <person name="Jetty R."/>
            <person name="Kudrna D."/>
            <person name="Golser W."/>
            <person name="Rivera L."/>
            <person name="Zhang J."/>
            <person name="Wing R."/>
        </authorList>
    </citation>
    <scope>NUCLEOTIDE SEQUENCE</scope>
</reference>
<evidence type="ECO:0000313" key="1">
    <source>
        <dbReference type="EnsemblPlants" id="LPERR12G07810.1"/>
    </source>
</evidence>
<proteinExistence type="predicted"/>
<dbReference type="Proteomes" id="UP000032180">
    <property type="component" value="Chromosome 12"/>
</dbReference>
<keyword evidence="2" id="KW-1185">Reference proteome</keyword>
<dbReference type="AlphaFoldDB" id="A0A0D9XYL1"/>
<accession>A0A0D9XYL1</accession>
<dbReference type="HOGENOM" id="CLU_2725818_0_0_1"/>